<reference evidence="2" key="2">
    <citation type="journal article" date="2007" name="Science">
        <title>Draft genome sequence of the sexually transmitted pathogen Trichomonas vaginalis.</title>
        <authorList>
            <person name="Carlton J.M."/>
            <person name="Hirt R.P."/>
            <person name="Silva J.C."/>
            <person name="Delcher A.L."/>
            <person name="Schatz M."/>
            <person name="Zhao Q."/>
            <person name="Wortman J.R."/>
            <person name="Bidwell S.L."/>
            <person name="Alsmark U.C.M."/>
            <person name="Besteiro S."/>
            <person name="Sicheritz-Ponten T."/>
            <person name="Noel C.J."/>
            <person name="Dacks J.B."/>
            <person name="Foster P.G."/>
            <person name="Simillion C."/>
            <person name="Van de Peer Y."/>
            <person name="Miranda-Saavedra D."/>
            <person name="Barton G.J."/>
            <person name="Westrop G.D."/>
            <person name="Mueller S."/>
            <person name="Dessi D."/>
            <person name="Fiori P.L."/>
            <person name="Ren Q."/>
            <person name="Paulsen I."/>
            <person name="Zhang H."/>
            <person name="Bastida-Corcuera F.D."/>
            <person name="Simoes-Barbosa A."/>
            <person name="Brown M.T."/>
            <person name="Hayes R.D."/>
            <person name="Mukherjee M."/>
            <person name="Okumura C.Y."/>
            <person name="Schneider R."/>
            <person name="Smith A.J."/>
            <person name="Vanacova S."/>
            <person name="Villalvazo M."/>
            <person name="Haas B.J."/>
            <person name="Pertea M."/>
            <person name="Feldblyum T.V."/>
            <person name="Utterback T.R."/>
            <person name="Shu C.L."/>
            <person name="Osoegawa K."/>
            <person name="de Jong P.J."/>
            <person name="Hrdy I."/>
            <person name="Horvathova L."/>
            <person name="Zubacova Z."/>
            <person name="Dolezal P."/>
            <person name="Malik S.B."/>
            <person name="Logsdon J.M. Jr."/>
            <person name="Henze K."/>
            <person name="Gupta A."/>
            <person name="Wang C.C."/>
            <person name="Dunne R.L."/>
            <person name="Upcroft J.A."/>
            <person name="Upcroft P."/>
            <person name="White O."/>
            <person name="Salzberg S.L."/>
            <person name="Tang P."/>
            <person name="Chiu C.-H."/>
            <person name="Lee Y.-S."/>
            <person name="Embley T.M."/>
            <person name="Coombs G.H."/>
            <person name="Mottram J.C."/>
            <person name="Tachezy J."/>
            <person name="Fraser-Liggett C.M."/>
            <person name="Johnson P.J."/>
        </authorList>
    </citation>
    <scope>NUCLEOTIDE SEQUENCE [LARGE SCALE GENOMIC DNA]</scope>
    <source>
        <strain evidence="2">G3</strain>
    </source>
</reference>
<keyword evidence="1" id="KW-0472">Membrane</keyword>
<evidence type="ECO:0000256" key="1">
    <source>
        <dbReference type="SAM" id="Phobius"/>
    </source>
</evidence>
<keyword evidence="1" id="KW-1133">Transmembrane helix</keyword>
<evidence type="ECO:0000313" key="3">
    <source>
        <dbReference type="Proteomes" id="UP000001542"/>
    </source>
</evidence>
<organism evidence="2 3">
    <name type="scientific">Trichomonas vaginalis (strain ATCC PRA-98 / G3)</name>
    <dbReference type="NCBI Taxonomy" id="412133"/>
    <lineage>
        <taxon>Eukaryota</taxon>
        <taxon>Metamonada</taxon>
        <taxon>Parabasalia</taxon>
        <taxon>Trichomonadida</taxon>
        <taxon>Trichomonadidae</taxon>
        <taxon>Trichomonas</taxon>
    </lineage>
</organism>
<sequence length="284" mass="31126">MPDFSYSITPSNPLKFYVPSSTTIVFTKAINVSGKVQTSGTSLDILGTTKINAIEFTTKGTLVISTNSKIGYCDLIAFNFSTKDCKRTVISTGAYTYGFNISKTNKTYCMLYISDSSVIKANLNIEHSSISPDGKSLTLSSPSITSFHSKSKNKKMIIFTIGKSYYGSDLLIDGNKSYYSFYNISDSTSSKININSPAGFICDPNINVTDGDGKSNVSVVWIIIVALIILGGDICIILICMLFLRKKRSNYKSMELQSSLLNTNQYPNRHQTGPEGIYIPPTQP</sequence>
<dbReference type="KEGG" id="tva:4761277"/>
<dbReference type="AlphaFoldDB" id="A2EVB8"/>
<feature type="transmembrane region" description="Helical" evidence="1">
    <location>
        <begin position="219"/>
        <end position="244"/>
    </location>
</feature>
<reference evidence="2" key="1">
    <citation type="submission" date="2006-10" db="EMBL/GenBank/DDBJ databases">
        <authorList>
            <person name="Amadeo P."/>
            <person name="Zhao Q."/>
            <person name="Wortman J."/>
            <person name="Fraser-Liggett C."/>
            <person name="Carlton J."/>
        </authorList>
    </citation>
    <scope>NUCLEOTIDE SEQUENCE</scope>
    <source>
        <strain evidence="2">G3</strain>
    </source>
</reference>
<dbReference type="EMBL" id="DS113505">
    <property type="protein sequence ID" value="EAY03432.1"/>
    <property type="molecule type" value="Genomic_DNA"/>
</dbReference>
<accession>A2EVB8</accession>
<proteinExistence type="predicted"/>
<keyword evidence="3" id="KW-1185">Reference proteome</keyword>
<protein>
    <submittedName>
        <fullName evidence="2">Uncharacterized protein</fullName>
    </submittedName>
</protein>
<keyword evidence="1" id="KW-0812">Transmembrane</keyword>
<dbReference type="VEuPathDB" id="TrichDB:TVAGG3_0826110"/>
<evidence type="ECO:0000313" key="2">
    <source>
        <dbReference type="EMBL" id="EAY03432.1"/>
    </source>
</evidence>
<gene>
    <name evidence="2" type="ORF">TVAG_043780</name>
</gene>
<dbReference type="RefSeq" id="XP_001315655.1">
    <property type="nucleotide sequence ID" value="XM_001315620.1"/>
</dbReference>
<dbReference type="Proteomes" id="UP000001542">
    <property type="component" value="Unassembled WGS sequence"/>
</dbReference>
<dbReference type="VEuPathDB" id="TrichDB:TVAG_043780"/>
<dbReference type="InParanoid" id="A2EVB8"/>
<name>A2EVB8_TRIV3</name>